<dbReference type="RefSeq" id="WP_145262229.1">
    <property type="nucleotide sequence ID" value="NZ_CP036316.1"/>
</dbReference>
<protein>
    <submittedName>
        <fullName evidence="1">Uncharacterized protein</fullName>
    </submittedName>
</protein>
<dbReference type="AlphaFoldDB" id="A0A517T8U6"/>
<organism evidence="1 2">
    <name type="scientific">Calycomorphotria hydatis</name>
    <dbReference type="NCBI Taxonomy" id="2528027"/>
    <lineage>
        <taxon>Bacteria</taxon>
        <taxon>Pseudomonadati</taxon>
        <taxon>Planctomycetota</taxon>
        <taxon>Planctomycetia</taxon>
        <taxon>Planctomycetales</taxon>
        <taxon>Planctomycetaceae</taxon>
        <taxon>Calycomorphotria</taxon>
    </lineage>
</organism>
<evidence type="ECO:0000313" key="1">
    <source>
        <dbReference type="EMBL" id="QDT64783.1"/>
    </source>
</evidence>
<reference evidence="1 2" key="1">
    <citation type="submission" date="2019-02" db="EMBL/GenBank/DDBJ databases">
        <title>Deep-cultivation of Planctomycetes and their phenomic and genomic characterization uncovers novel biology.</title>
        <authorList>
            <person name="Wiegand S."/>
            <person name="Jogler M."/>
            <person name="Boedeker C."/>
            <person name="Pinto D."/>
            <person name="Vollmers J."/>
            <person name="Rivas-Marin E."/>
            <person name="Kohn T."/>
            <person name="Peeters S.H."/>
            <person name="Heuer A."/>
            <person name="Rast P."/>
            <person name="Oberbeckmann S."/>
            <person name="Bunk B."/>
            <person name="Jeske O."/>
            <person name="Meyerdierks A."/>
            <person name="Storesund J.E."/>
            <person name="Kallscheuer N."/>
            <person name="Luecker S."/>
            <person name="Lage O.M."/>
            <person name="Pohl T."/>
            <person name="Merkel B.J."/>
            <person name="Hornburger P."/>
            <person name="Mueller R.-W."/>
            <person name="Bruemmer F."/>
            <person name="Labrenz M."/>
            <person name="Spormann A.M."/>
            <person name="Op den Camp H."/>
            <person name="Overmann J."/>
            <person name="Amann R."/>
            <person name="Jetten M.S.M."/>
            <person name="Mascher T."/>
            <person name="Medema M.H."/>
            <person name="Devos D.P."/>
            <person name="Kaster A.-K."/>
            <person name="Ovreas L."/>
            <person name="Rohde M."/>
            <person name="Galperin M.Y."/>
            <person name="Jogler C."/>
        </authorList>
    </citation>
    <scope>NUCLEOTIDE SEQUENCE [LARGE SCALE GENOMIC DNA]</scope>
    <source>
        <strain evidence="1 2">V22</strain>
    </source>
</reference>
<proteinExistence type="predicted"/>
<dbReference type="EMBL" id="CP036316">
    <property type="protein sequence ID" value="QDT64783.1"/>
    <property type="molecule type" value="Genomic_DNA"/>
</dbReference>
<name>A0A517T8U6_9PLAN</name>
<keyword evidence="2" id="KW-1185">Reference proteome</keyword>
<gene>
    <name evidence="1" type="ORF">V22_20250</name>
</gene>
<accession>A0A517T8U6</accession>
<dbReference type="Proteomes" id="UP000319976">
    <property type="component" value="Chromosome"/>
</dbReference>
<evidence type="ECO:0000313" key="2">
    <source>
        <dbReference type="Proteomes" id="UP000319976"/>
    </source>
</evidence>
<dbReference type="KEGG" id="chya:V22_20250"/>
<sequence length="130" mass="14732">MSSIAALSDQRRRRLMLMSSTEVLDLPEIVDEEPVPDIEVAETPTETAETEELIEVSATTEAPVFSKEEFSENAQRLAVLELAAIHQEMSGIYRSLAEESEITTPLPREVRERISALRDRGKRVLRRIPR</sequence>